<dbReference type="InterPro" id="IPR003313">
    <property type="entry name" value="AraC-bd"/>
</dbReference>
<reference evidence="5 6" key="1">
    <citation type="submission" date="2019-03" db="EMBL/GenBank/DDBJ databases">
        <title>Genomic Encyclopedia of Type Strains, Phase IV (KMG-IV): sequencing the most valuable type-strain genomes for metagenomic binning, comparative biology and taxonomic classification.</title>
        <authorList>
            <person name="Goeker M."/>
        </authorList>
    </citation>
    <scope>NUCLEOTIDE SEQUENCE [LARGE SCALE GENOMIC DNA]</scope>
    <source>
        <strain evidence="5 6">DSM 22362</strain>
    </source>
</reference>
<dbReference type="RefSeq" id="WP_132778108.1">
    <property type="nucleotide sequence ID" value="NZ_SMBZ01000029.1"/>
</dbReference>
<dbReference type="GO" id="GO:0043565">
    <property type="term" value="F:sequence-specific DNA binding"/>
    <property type="evidence" value="ECO:0007669"/>
    <property type="project" value="InterPro"/>
</dbReference>
<dbReference type="EMBL" id="SMBZ01000029">
    <property type="protein sequence ID" value="TCV11001.1"/>
    <property type="molecule type" value="Genomic_DNA"/>
</dbReference>
<dbReference type="GO" id="GO:0003700">
    <property type="term" value="F:DNA-binding transcription factor activity"/>
    <property type="evidence" value="ECO:0007669"/>
    <property type="project" value="InterPro"/>
</dbReference>
<evidence type="ECO:0000313" key="5">
    <source>
        <dbReference type="EMBL" id="TCV11001.1"/>
    </source>
</evidence>
<sequence>MNKVISEHTTIGVENQKLAIWEWNNLFSDELANEGKVYNVSCHSILFITSGSAKYKLDFEILDLKEGDVLFLNPGQVFQCVELNDASGTILSFGNDFFLVYYHKDFFKVNVNLLNHLSQQLIISIGNTHRVNLYSLLALIKLEMTELHICKPTIIQQRLIEALLNMLHRECEKQAVKDVIVAERCLAIRFKLLVQKNISMQYNVDYFTKELKVSKSTLQKATKIAFEKTPKDILEETLLLEAKRLLLISSMRIQEIAYELGFTDPTNFTKFFKRHEEMTPDRFRKQELLSYYQK</sequence>
<dbReference type="InterPro" id="IPR009057">
    <property type="entry name" value="Homeodomain-like_sf"/>
</dbReference>
<name>A0A4R3VYD3_9SPHI</name>
<dbReference type="SMART" id="SM00342">
    <property type="entry name" value="HTH_ARAC"/>
    <property type="match status" value="1"/>
</dbReference>
<dbReference type="SUPFAM" id="SSF46689">
    <property type="entry name" value="Homeodomain-like"/>
    <property type="match status" value="1"/>
</dbReference>
<dbReference type="OrthoDB" id="1096411at2"/>
<dbReference type="AlphaFoldDB" id="A0A4R3VYD3"/>
<keyword evidence="1" id="KW-0805">Transcription regulation</keyword>
<proteinExistence type="predicted"/>
<dbReference type="PANTHER" id="PTHR43280:SF32">
    <property type="entry name" value="TRANSCRIPTIONAL REGULATORY PROTEIN"/>
    <property type="match status" value="1"/>
</dbReference>
<dbReference type="SUPFAM" id="SSF51215">
    <property type="entry name" value="Regulatory protein AraC"/>
    <property type="match status" value="1"/>
</dbReference>
<dbReference type="Gene3D" id="1.10.10.60">
    <property type="entry name" value="Homeodomain-like"/>
    <property type="match status" value="1"/>
</dbReference>
<evidence type="ECO:0000256" key="3">
    <source>
        <dbReference type="ARBA" id="ARBA00023163"/>
    </source>
</evidence>
<keyword evidence="2 5" id="KW-0238">DNA-binding</keyword>
<keyword evidence="3" id="KW-0804">Transcription</keyword>
<dbReference type="InterPro" id="IPR037923">
    <property type="entry name" value="HTH-like"/>
</dbReference>
<evidence type="ECO:0000313" key="6">
    <source>
        <dbReference type="Proteomes" id="UP000295197"/>
    </source>
</evidence>
<evidence type="ECO:0000256" key="2">
    <source>
        <dbReference type="ARBA" id="ARBA00023125"/>
    </source>
</evidence>
<keyword evidence="6" id="KW-1185">Reference proteome</keyword>
<protein>
    <submittedName>
        <fullName evidence="5">AraC-like DNA-binding protein</fullName>
    </submittedName>
</protein>
<feature type="domain" description="HTH araC/xylS-type" evidence="4">
    <location>
        <begin position="188"/>
        <end position="286"/>
    </location>
</feature>
<comment type="caution">
    <text evidence="5">The sequence shown here is derived from an EMBL/GenBank/DDBJ whole genome shotgun (WGS) entry which is preliminary data.</text>
</comment>
<dbReference type="Proteomes" id="UP000295197">
    <property type="component" value="Unassembled WGS sequence"/>
</dbReference>
<organism evidence="5 6">
    <name type="scientific">Sphingobacterium alimentarium</name>
    <dbReference type="NCBI Taxonomy" id="797292"/>
    <lineage>
        <taxon>Bacteria</taxon>
        <taxon>Pseudomonadati</taxon>
        <taxon>Bacteroidota</taxon>
        <taxon>Sphingobacteriia</taxon>
        <taxon>Sphingobacteriales</taxon>
        <taxon>Sphingobacteriaceae</taxon>
        <taxon>Sphingobacterium</taxon>
    </lineage>
</organism>
<evidence type="ECO:0000259" key="4">
    <source>
        <dbReference type="PROSITE" id="PS01124"/>
    </source>
</evidence>
<dbReference type="InterPro" id="IPR018060">
    <property type="entry name" value="HTH_AraC"/>
</dbReference>
<dbReference type="InterPro" id="IPR020449">
    <property type="entry name" value="Tscrpt_reg_AraC-type_HTH"/>
</dbReference>
<accession>A0A4R3VYD3</accession>
<dbReference type="PANTHER" id="PTHR43280">
    <property type="entry name" value="ARAC-FAMILY TRANSCRIPTIONAL REGULATOR"/>
    <property type="match status" value="1"/>
</dbReference>
<dbReference type="PRINTS" id="PR00032">
    <property type="entry name" value="HTHARAC"/>
</dbReference>
<dbReference type="PROSITE" id="PS01124">
    <property type="entry name" value="HTH_ARAC_FAMILY_2"/>
    <property type="match status" value="1"/>
</dbReference>
<dbReference type="Pfam" id="PF12833">
    <property type="entry name" value="HTH_18"/>
    <property type="match status" value="1"/>
</dbReference>
<gene>
    <name evidence="5" type="ORF">EDC17_10294</name>
</gene>
<dbReference type="Pfam" id="PF02311">
    <property type="entry name" value="AraC_binding"/>
    <property type="match status" value="1"/>
</dbReference>
<evidence type="ECO:0000256" key="1">
    <source>
        <dbReference type="ARBA" id="ARBA00023015"/>
    </source>
</evidence>